<dbReference type="GO" id="GO:0099620">
    <property type="term" value="F:UDP-4-amino-4-deoxy-L-arabinose aminotransferase"/>
    <property type="evidence" value="ECO:0007669"/>
    <property type="project" value="UniProtKB-EC"/>
</dbReference>
<evidence type="ECO:0000256" key="2">
    <source>
        <dbReference type="PIRSR" id="PIRSR000390-2"/>
    </source>
</evidence>
<evidence type="ECO:0000313" key="5">
    <source>
        <dbReference type="Proteomes" id="UP000324917"/>
    </source>
</evidence>
<gene>
    <name evidence="4" type="primary">arnB</name>
    <name evidence="4" type="ORF">MiTe_04075</name>
</gene>
<feature type="active site" description="Proton acceptor" evidence="1">
    <location>
        <position position="189"/>
    </location>
</feature>
<dbReference type="PANTHER" id="PTHR30244">
    <property type="entry name" value="TRANSAMINASE"/>
    <property type="match status" value="1"/>
</dbReference>
<name>A0A5A5RVU1_MICAE</name>
<sequence length="387" mass="43516">MLQKDNYFLPFALPDIGEEEIAEVVDSLRSGWLTTGLKTKQFEREFAEFIGTDVVALAINSATSGLHLALEAVGISPGDEVITTPYTFTATAEVIRYLGANPVFVDIDETTFNIDPTKIEAAITQKTKAIIPVHFGGLACEMQPILEIARKYNLRVIEDAAHALPTTYQEKLIGSLESDATVYSFYATKPIATGEGGMIVTRNPEIAKRCSVMRLHGINRDAFDRYTSTKPSWYYEVVAPGFKYNMTDIAASLGIHQLKKAWQLQQKRANIAQRYDEAFADLPLLLPPKANAGDTHSWHLYVIRLTEKAPINRDVFIKQMIEKGIGCSVHYIPLHLHPYWRDTYHLQPTDFPRTLSTYQGAVSLPIYTKMTETDQEWVIKAVREILT</sequence>
<dbReference type="EC" id="2.6.1.87" evidence="4"/>
<dbReference type="Gene3D" id="3.40.640.10">
    <property type="entry name" value="Type I PLP-dependent aspartate aminotransferase-like (Major domain)"/>
    <property type="match status" value="1"/>
</dbReference>
<dbReference type="CDD" id="cd00616">
    <property type="entry name" value="AHBA_syn"/>
    <property type="match status" value="1"/>
</dbReference>
<dbReference type="SUPFAM" id="SSF53383">
    <property type="entry name" value="PLP-dependent transferases"/>
    <property type="match status" value="1"/>
</dbReference>
<organism evidence="4 5">
    <name type="scientific">Microcystis aeruginosa NIES-2520</name>
    <dbReference type="NCBI Taxonomy" id="2303982"/>
    <lineage>
        <taxon>Bacteria</taxon>
        <taxon>Bacillati</taxon>
        <taxon>Cyanobacteriota</taxon>
        <taxon>Cyanophyceae</taxon>
        <taxon>Oscillatoriophycideae</taxon>
        <taxon>Chroococcales</taxon>
        <taxon>Microcystaceae</taxon>
        <taxon>Microcystis</taxon>
    </lineage>
</organism>
<dbReference type="Proteomes" id="UP000324917">
    <property type="component" value="Unassembled WGS sequence"/>
</dbReference>
<dbReference type="InterPro" id="IPR015421">
    <property type="entry name" value="PyrdxlP-dep_Trfase_major"/>
</dbReference>
<evidence type="ECO:0000256" key="1">
    <source>
        <dbReference type="PIRSR" id="PIRSR000390-1"/>
    </source>
</evidence>
<comment type="similarity">
    <text evidence="3">Belongs to the DegT/DnrJ/EryC1 family.</text>
</comment>
<dbReference type="EMBL" id="BHVP01000122">
    <property type="protein sequence ID" value="GCA77222.1"/>
    <property type="molecule type" value="Genomic_DNA"/>
</dbReference>
<dbReference type="Gene3D" id="3.90.1150.10">
    <property type="entry name" value="Aspartate Aminotransferase, domain 1"/>
    <property type="match status" value="1"/>
</dbReference>
<dbReference type="InterPro" id="IPR000653">
    <property type="entry name" value="DegT/StrS_aminotransferase"/>
</dbReference>
<dbReference type="InterPro" id="IPR015424">
    <property type="entry name" value="PyrdxlP-dep_Trfase"/>
</dbReference>
<dbReference type="PANTHER" id="PTHR30244:SF34">
    <property type="entry name" value="DTDP-4-AMINO-4,6-DIDEOXYGALACTOSE TRANSAMINASE"/>
    <property type="match status" value="1"/>
</dbReference>
<dbReference type="AlphaFoldDB" id="A0A5A5RVU1"/>
<protein>
    <submittedName>
        <fullName evidence="4">UDP-4-amino-4-deoxy-L-arabinose-oxoglutarate aminotransferase</fullName>
        <ecNumber evidence="4">2.6.1.87</ecNumber>
    </submittedName>
</protein>
<dbReference type="Pfam" id="PF01041">
    <property type="entry name" value="DegT_DnrJ_EryC1"/>
    <property type="match status" value="1"/>
</dbReference>
<keyword evidence="4" id="KW-0032">Aminotransferase</keyword>
<dbReference type="RefSeq" id="WP_149988140.1">
    <property type="nucleotide sequence ID" value="NZ_BHVP01000122.1"/>
</dbReference>
<reference evidence="4 5" key="1">
    <citation type="submission" date="2018-09" db="EMBL/GenBank/DDBJ databases">
        <title>Evolutionary history of phycoerythrin pigmentation in the water bloom-forming cyanobacterium Microcystis aeruginosa.</title>
        <authorList>
            <person name="Tanabe Y."/>
            <person name="Tanabe Y."/>
            <person name="Yamaguchi H."/>
        </authorList>
    </citation>
    <scope>NUCLEOTIDE SEQUENCE [LARGE SCALE GENOMIC DNA]</scope>
    <source>
        <strain evidence="4 5">NIES-2520</strain>
    </source>
</reference>
<keyword evidence="2 3" id="KW-0663">Pyridoxal phosphate</keyword>
<comment type="caution">
    <text evidence="4">The sequence shown here is derived from an EMBL/GenBank/DDBJ whole genome shotgun (WGS) entry which is preliminary data.</text>
</comment>
<dbReference type="GO" id="GO:0000271">
    <property type="term" value="P:polysaccharide biosynthetic process"/>
    <property type="evidence" value="ECO:0007669"/>
    <property type="project" value="TreeGrafter"/>
</dbReference>
<evidence type="ECO:0000256" key="3">
    <source>
        <dbReference type="RuleBase" id="RU004508"/>
    </source>
</evidence>
<proteinExistence type="inferred from homology"/>
<accession>A0A5A5RVU1</accession>
<dbReference type="GO" id="GO:0030170">
    <property type="term" value="F:pyridoxal phosphate binding"/>
    <property type="evidence" value="ECO:0007669"/>
    <property type="project" value="TreeGrafter"/>
</dbReference>
<dbReference type="InterPro" id="IPR015422">
    <property type="entry name" value="PyrdxlP-dep_Trfase_small"/>
</dbReference>
<keyword evidence="4" id="KW-0808">Transferase</keyword>
<evidence type="ECO:0000313" key="4">
    <source>
        <dbReference type="EMBL" id="GCA77222.1"/>
    </source>
</evidence>
<dbReference type="PIRSF" id="PIRSF000390">
    <property type="entry name" value="PLP_StrS"/>
    <property type="match status" value="1"/>
</dbReference>
<feature type="modified residue" description="N6-(pyridoxal phosphate)lysine" evidence="2">
    <location>
        <position position="189"/>
    </location>
</feature>